<feature type="region of interest" description="Disordered" evidence="1">
    <location>
        <begin position="93"/>
        <end position="190"/>
    </location>
</feature>
<accession>C6K3M4</accession>
<organism evidence="2">
    <name type="scientific">Angomonas deanei</name>
    <dbReference type="NCBI Taxonomy" id="59799"/>
    <lineage>
        <taxon>Eukaryota</taxon>
        <taxon>Discoba</taxon>
        <taxon>Euglenozoa</taxon>
        <taxon>Kinetoplastea</taxon>
        <taxon>Metakinetoplastina</taxon>
        <taxon>Trypanosomatida</taxon>
        <taxon>Trypanosomatidae</taxon>
        <taxon>Strigomonadinae</taxon>
        <taxon>Angomonas</taxon>
    </lineage>
</organism>
<feature type="region of interest" description="Disordered" evidence="1">
    <location>
        <begin position="1"/>
        <end position="45"/>
    </location>
</feature>
<reference evidence="2" key="1">
    <citation type="submission" date="2009-05" db="EMBL/GenBank/DDBJ databases">
        <title>The evolution of amastin surface glycoproteins in trypanosomatid parasites.</title>
        <authorList>
            <person name="Jackson A.P."/>
        </authorList>
    </citation>
    <scope>NUCLEOTIDE SEQUENCE</scope>
    <source>
        <strain evidence="2">ATCC 30255</strain>
    </source>
</reference>
<sequence length="251" mass="29261">MAYDNDRTYSNTGTLVNRERSAALPSRPSGDAARYTHTDERTHAKHYYERDGRGREVYATYYNSDDDPSFQARYNADGRRAFVSSTAFTFTSNGKGMEEVPQQQQRRRFDTRAPTAVVEEEPAEPMRRGSTRATPHAQPIVEEPDDDEDSYAYMEKARPPHREREHGASTLSRHHHHQRYPDPSPFRDDNRERQLYPLNAMMRPHPMQDFFADDFFFGPRDPFSMMDTMRQHMSRQRAAMFGGVDPFASFF</sequence>
<protein>
    <submittedName>
        <fullName evidence="2">Uncharacterized protein</fullName>
    </submittedName>
</protein>
<feature type="compositionally biased region" description="Basic and acidic residues" evidence="1">
    <location>
        <begin position="34"/>
        <end position="45"/>
    </location>
</feature>
<dbReference type="EMBL" id="GQ153662">
    <property type="protein sequence ID" value="ACS87813.1"/>
    <property type="molecule type" value="Genomic_DNA"/>
</dbReference>
<dbReference type="AlphaFoldDB" id="C6K3M4"/>
<evidence type="ECO:0000313" key="2">
    <source>
        <dbReference type="EMBL" id="ACS87813.1"/>
    </source>
</evidence>
<feature type="compositionally biased region" description="Basic and acidic residues" evidence="1">
    <location>
        <begin position="155"/>
        <end position="167"/>
    </location>
</feature>
<name>C6K3M4_9TRYP</name>
<proteinExistence type="predicted"/>
<evidence type="ECO:0000256" key="1">
    <source>
        <dbReference type="SAM" id="MobiDB-lite"/>
    </source>
</evidence>
<gene>
    <name evidence="2" type="ORF">CDFL5G03_03</name>
</gene>